<comment type="caution">
    <text evidence="2">The sequence shown here is derived from an EMBL/GenBank/DDBJ whole genome shotgun (WGS) entry which is preliminary data.</text>
</comment>
<name>A0A934M439_9CLOT</name>
<keyword evidence="3" id="KW-1185">Reference proteome</keyword>
<organism evidence="2 3">
    <name type="scientific">Clostridium aciditolerans</name>
    <dbReference type="NCBI Taxonomy" id="339861"/>
    <lineage>
        <taxon>Bacteria</taxon>
        <taxon>Bacillati</taxon>
        <taxon>Bacillota</taxon>
        <taxon>Clostridia</taxon>
        <taxon>Eubacteriales</taxon>
        <taxon>Clostridiaceae</taxon>
        <taxon>Clostridium</taxon>
    </lineage>
</organism>
<dbReference type="EMBL" id="JAEEGB010000005">
    <property type="protein sequence ID" value="MBI6872203.1"/>
    <property type="molecule type" value="Genomic_DNA"/>
</dbReference>
<keyword evidence="1" id="KW-1133">Transmembrane helix</keyword>
<keyword evidence="1" id="KW-0472">Membrane</keyword>
<evidence type="ECO:0000313" key="3">
    <source>
        <dbReference type="Proteomes" id="UP000622687"/>
    </source>
</evidence>
<feature type="transmembrane region" description="Helical" evidence="1">
    <location>
        <begin position="7"/>
        <end position="26"/>
    </location>
</feature>
<evidence type="ECO:0000256" key="1">
    <source>
        <dbReference type="SAM" id="Phobius"/>
    </source>
</evidence>
<accession>A0A934M439</accession>
<keyword evidence="1" id="KW-0812">Transmembrane</keyword>
<sequence>MKKLFKALIIVILMGTAISTIGRFTGINLDGLYRSGVLMYILYFASSEFNAKEAKAK</sequence>
<protein>
    <submittedName>
        <fullName evidence="2">Uncharacterized protein</fullName>
    </submittedName>
</protein>
<proteinExistence type="predicted"/>
<dbReference type="RefSeq" id="WP_211141694.1">
    <property type="nucleotide sequence ID" value="NZ_JAEEGB010000005.1"/>
</dbReference>
<evidence type="ECO:0000313" key="2">
    <source>
        <dbReference type="EMBL" id="MBI6872203.1"/>
    </source>
</evidence>
<gene>
    <name evidence="2" type="ORF">I6U51_05705</name>
</gene>
<reference evidence="2" key="1">
    <citation type="submission" date="2020-12" db="EMBL/GenBank/DDBJ databases">
        <title>Clostridium thailandense sp. nov., a novel acetogenic bacterium isolated from peat land soil in Thailand.</title>
        <authorList>
            <person name="Chaikitkaew S."/>
            <person name="Birkeland N.K."/>
        </authorList>
    </citation>
    <scope>NUCLEOTIDE SEQUENCE</scope>
    <source>
        <strain evidence="2">DSM 17425</strain>
    </source>
</reference>
<dbReference type="AlphaFoldDB" id="A0A934M439"/>
<dbReference type="Proteomes" id="UP000622687">
    <property type="component" value="Unassembled WGS sequence"/>
</dbReference>